<dbReference type="EMBL" id="KZ678373">
    <property type="protein sequence ID" value="PSS03754.1"/>
    <property type="molecule type" value="Genomic_DNA"/>
</dbReference>
<dbReference type="InParanoid" id="A0A2T3AMX9"/>
<dbReference type="OrthoDB" id="307899at2759"/>
<dbReference type="PANTHER" id="PTHR13156">
    <property type="entry name" value="NADH-UBIQUINONE OXIDOREDUCTASE 13 KD-A SUBUNIT"/>
    <property type="match status" value="1"/>
</dbReference>
<evidence type="ECO:0000313" key="4">
    <source>
        <dbReference type="Proteomes" id="UP000241462"/>
    </source>
</evidence>
<dbReference type="Gene3D" id="2.60.260.40">
    <property type="entry name" value="q5lls5 like domains"/>
    <property type="match status" value="1"/>
</dbReference>
<evidence type="ECO:0000259" key="2">
    <source>
        <dbReference type="Pfam" id="PF10276"/>
    </source>
</evidence>
<gene>
    <name evidence="3" type="ORF">BD289DRAFT_478248</name>
</gene>
<dbReference type="PANTHER" id="PTHR13156:SF0">
    <property type="entry name" value="NADH DEHYDROGENASE [UBIQUINONE] IRON-SULFUR PROTEIN 6, MITOCHONDRIAL"/>
    <property type="match status" value="1"/>
</dbReference>
<dbReference type="GO" id="GO:0005739">
    <property type="term" value="C:mitochondrion"/>
    <property type="evidence" value="ECO:0007669"/>
    <property type="project" value="GOC"/>
</dbReference>
<dbReference type="Proteomes" id="UP000241462">
    <property type="component" value="Unassembled WGS sequence"/>
</dbReference>
<accession>A0A2T3AMX9</accession>
<sequence length="182" mass="19995">MMSTPSVRAARGLARLAQRSFSTTARHLESKAVTSAPSTASPVAKKETQVPVELPQAPNRKEIWSRSQKPRDVAMSGPRFEQTDFDLQPQSFAAIELIHKQPVRWTHERVVACDGGGGPAGHPRIFINCDKPEISVCNYCGLPFANEHHRAHLESLPQTSYPLEDTEGVAVAPPLSRPHPPH</sequence>
<organism evidence="3 4">
    <name type="scientific">Coniella lustricola</name>
    <dbReference type="NCBI Taxonomy" id="2025994"/>
    <lineage>
        <taxon>Eukaryota</taxon>
        <taxon>Fungi</taxon>
        <taxon>Dikarya</taxon>
        <taxon>Ascomycota</taxon>
        <taxon>Pezizomycotina</taxon>
        <taxon>Sordariomycetes</taxon>
        <taxon>Sordariomycetidae</taxon>
        <taxon>Diaporthales</taxon>
        <taxon>Schizoparmaceae</taxon>
        <taxon>Coniella</taxon>
    </lineage>
</organism>
<dbReference type="Pfam" id="PF10276">
    <property type="entry name" value="zf-CHCC"/>
    <property type="match status" value="1"/>
</dbReference>
<dbReference type="STRING" id="2025994.A0A2T3AMX9"/>
<dbReference type="FunFam" id="2.60.260.40:FF:000003">
    <property type="entry name" value="NADH dehydrogenase [ubiquinone] iron-sulfur protein 6, mitochondrial"/>
    <property type="match status" value="1"/>
</dbReference>
<evidence type="ECO:0000313" key="3">
    <source>
        <dbReference type="EMBL" id="PSS03754.1"/>
    </source>
</evidence>
<keyword evidence="4" id="KW-1185">Reference proteome</keyword>
<feature type="region of interest" description="Disordered" evidence="1">
    <location>
        <begin position="27"/>
        <end position="58"/>
    </location>
</feature>
<name>A0A2T3AMX9_9PEZI</name>
<feature type="compositionally biased region" description="Polar residues" evidence="1">
    <location>
        <begin position="32"/>
        <end position="41"/>
    </location>
</feature>
<evidence type="ECO:0000256" key="1">
    <source>
        <dbReference type="SAM" id="MobiDB-lite"/>
    </source>
</evidence>
<dbReference type="GO" id="GO:0006120">
    <property type="term" value="P:mitochondrial electron transport, NADH to ubiquinone"/>
    <property type="evidence" value="ECO:0007669"/>
    <property type="project" value="TreeGrafter"/>
</dbReference>
<dbReference type="AlphaFoldDB" id="A0A2T3AMX9"/>
<feature type="domain" description="Zinc finger CHCC-type" evidence="2">
    <location>
        <begin position="109"/>
        <end position="144"/>
    </location>
</feature>
<protein>
    <recommendedName>
        <fullName evidence="2">Zinc finger CHCC-type domain-containing protein</fullName>
    </recommendedName>
</protein>
<dbReference type="InterPro" id="IPR019401">
    <property type="entry name" value="Znf_CHCC"/>
</dbReference>
<proteinExistence type="predicted"/>
<reference evidence="3 4" key="1">
    <citation type="journal article" date="2018" name="Mycol. Prog.">
        <title>Coniella lustricola, a new species from submerged detritus.</title>
        <authorList>
            <person name="Raudabaugh D.B."/>
            <person name="Iturriaga T."/>
            <person name="Carver A."/>
            <person name="Mondo S."/>
            <person name="Pangilinan J."/>
            <person name="Lipzen A."/>
            <person name="He G."/>
            <person name="Amirebrahimi M."/>
            <person name="Grigoriev I.V."/>
            <person name="Miller A.N."/>
        </authorList>
    </citation>
    <scope>NUCLEOTIDE SEQUENCE [LARGE SCALE GENOMIC DNA]</scope>
    <source>
        <strain evidence="3 4">B22-T-1</strain>
    </source>
</reference>